<dbReference type="Proteomes" id="UP000312594">
    <property type="component" value="Unassembled WGS sequence"/>
</dbReference>
<dbReference type="GO" id="GO:0008202">
    <property type="term" value="P:steroid metabolic process"/>
    <property type="evidence" value="ECO:0007669"/>
    <property type="project" value="UniProtKB-ARBA"/>
</dbReference>
<evidence type="ECO:0000259" key="6">
    <source>
        <dbReference type="Pfam" id="PF00890"/>
    </source>
</evidence>
<keyword evidence="3" id="KW-0274">FAD</keyword>
<feature type="domain" description="FAD-dependent oxidoreductase 2 FAD-binding" evidence="6">
    <location>
        <begin position="410"/>
        <end position="560"/>
    </location>
</feature>
<dbReference type="InterPro" id="IPR027477">
    <property type="entry name" value="Succ_DH/fumarate_Rdtase_cat_sf"/>
</dbReference>
<evidence type="ECO:0000256" key="3">
    <source>
        <dbReference type="ARBA" id="ARBA00022827"/>
    </source>
</evidence>
<dbReference type="InterPro" id="IPR050315">
    <property type="entry name" value="FAD-oxidoreductase_2"/>
</dbReference>
<dbReference type="PANTHER" id="PTHR43400:SF10">
    <property type="entry name" value="3-OXOSTEROID 1-DEHYDROGENASE"/>
    <property type="match status" value="1"/>
</dbReference>
<accession>A0A5C5BYX0</accession>
<dbReference type="InterPro" id="IPR036188">
    <property type="entry name" value="FAD/NAD-bd_sf"/>
</dbReference>
<evidence type="ECO:0000256" key="4">
    <source>
        <dbReference type="ARBA" id="ARBA00023002"/>
    </source>
</evidence>
<name>A0A5C5BYX0_EGGLN</name>
<feature type="domain" description="FAD-dependent oxidoreductase 2 FAD-binding" evidence="6">
    <location>
        <begin position="82"/>
        <end position="368"/>
    </location>
</feature>
<evidence type="ECO:0000313" key="7">
    <source>
        <dbReference type="EMBL" id="TNU91514.1"/>
    </source>
</evidence>
<dbReference type="Gene3D" id="3.90.700.10">
    <property type="entry name" value="Succinate dehydrogenase/fumarate reductase flavoprotein, catalytic domain"/>
    <property type="match status" value="1"/>
</dbReference>
<evidence type="ECO:0000256" key="1">
    <source>
        <dbReference type="ARBA" id="ARBA00001974"/>
    </source>
</evidence>
<dbReference type="PANTHER" id="PTHR43400">
    <property type="entry name" value="FUMARATE REDUCTASE"/>
    <property type="match status" value="1"/>
</dbReference>
<sequence>MVSRQIQHGGKHGALAEKHRNQGGDMEKKDALSRRNFIKASSMAALGAAALGLAGCGPKPAQNSANDAATSVADIAWDEEYDVIVVGAGAAGLATAVAMATEGGDLSTLLLEKGSTLIGSGNSPVCSGSFHITDEPDAFAVYMKAMLGGMSATPASVYETYAQGAAENWKWLSGLGMKEDDVKVTPQGDGKAEWFELENSGSFSKCQFKKDNADEDRTHISKFLSSVLEQYPDQVTRKTSAPLTALVQDPETKAVIGAVYEDKNKSVYAKARKGVVMTCGGFENDPEMLQDYLSFERMHAAGASTNTGDGHRICAKLGAGMWHMNSFAGAWSNGISLDGEKTMPYRSLKKALGIVVGVNGRRFYQEWEGTTMFTKGEEGPLSLHYGCRHGHQNFGGEWKMLPLPDKQWFVYDSEGKRFGAYMGKDVANNTLQNQTEKTEIDPAIDAVADGYALTADTIEELAALMEVPVDELVNTVNVWNASCENGVDEQFHRPSDQLAPVSTPPFYAIPCIPEILNTDGGPRRNEKAQILDVDGEPIPNLYSSGEFGSIWAAKYQGSGNITECMVFGRIAARELIAKE</sequence>
<dbReference type="Pfam" id="PF00890">
    <property type="entry name" value="FAD_binding_2"/>
    <property type="match status" value="2"/>
</dbReference>
<dbReference type="EMBL" id="VEVP01000012">
    <property type="protein sequence ID" value="TNU91514.1"/>
    <property type="molecule type" value="Genomic_DNA"/>
</dbReference>
<keyword evidence="2" id="KW-0285">Flavoprotein</keyword>
<dbReference type="SUPFAM" id="SSF56425">
    <property type="entry name" value="Succinate dehydrogenase/fumarate reductase flavoprotein, catalytic domain"/>
    <property type="match status" value="1"/>
</dbReference>
<proteinExistence type="predicted"/>
<dbReference type="GO" id="GO:0033765">
    <property type="term" value="F:steroid dehydrogenase activity, acting on the CH-CH group of donors"/>
    <property type="evidence" value="ECO:0007669"/>
    <property type="project" value="UniProtKB-ARBA"/>
</dbReference>
<comment type="cofactor">
    <cofactor evidence="1">
        <name>FAD</name>
        <dbReference type="ChEBI" id="CHEBI:57692"/>
    </cofactor>
</comment>
<dbReference type="SUPFAM" id="SSF51905">
    <property type="entry name" value="FAD/NAD(P)-binding domain"/>
    <property type="match status" value="1"/>
</dbReference>
<dbReference type="InterPro" id="IPR003953">
    <property type="entry name" value="FAD-dep_OxRdtase_2_FAD-bd"/>
</dbReference>
<keyword evidence="4" id="KW-0560">Oxidoreductase</keyword>
<dbReference type="AlphaFoldDB" id="A0A5C5BYX0"/>
<reference evidence="7 8" key="1">
    <citation type="journal article" date="2005" name="Appl. Environ. Microbiol.">
        <title>Intestinal bacterial communities that produce active estrogen-like compounds enterodiol and enterolactone in humans.</title>
        <authorList>
            <person name="Clavel T."/>
            <person name="Henderson G."/>
            <person name="Alpert C.A."/>
            <person name="Philippe C."/>
            <person name="Rigottier-Gois L."/>
            <person name="Dore J."/>
            <person name="Blaut M."/>
        </authorList>
    </citation>
    <scope>NUCLEOTIDE SEQUENCE [LARGE SCALE GENOMIC DNA]</scope>
    <source>
        <strain evidence="7 8">SECO-MT75m2</strain>
    </source>
</reference>
<feature type="compositionally biased region" description="Basic and acidic residues" evidence="5">
    <location>
        <begin position="14"/>
        <end position="29"/>
    </location>
</feature>
<organism evidence="7 8">
    <name type="scientific">Eggerthella lenta</name>
    <name type="common">Eubacterium lentum</name>
    <dbReference type="NCBI Taxonomy" id="84112"/>
    <lineage>
        <taxon>Bacteria</taxon>
        <taxon>Bacillati</taxon>
        <taxon>Actinomycetota</taxon>
        <taxon>Coriobacteriia</taxon>
        <taxon>Eggerthellales</taxon>
        <taxon>Eggerthellaceae</taxon>
        <taxon>Eggerthella</taxon>
    </lineage>
</organism>
<dbReference type="InterPro" id="IPR006311">
    <property type="entry name" value="TAT_signal"/>
</dbReference>
<gene>
    <name evidence="7" type="ORF">FIC87_06945</name>
</gene>
<feature type="region of interest" description="Disordered" evidence="5">
    <location>
        <begin position="1"/>
        <end position="29"/>
    </location>
</feature>
<dbReference type="NCBIfam" id="TIGR01409">
    <property type="entry name" value="TAT_signal_seq"/>
    <property type="match status" value="1"/>
</dbReference>
<protein>
    <submittedName>
        <fullName evidence="7">FAD-dependent oxidoreductase</fullName>
    </submittedName>
</protein>
<dbReference type="PROSITE" id="PS51318">
    <property type="entry name" value="TAT"/>
    <property type="match status" value="1"/>
</dbReference>
<evidence type="ECO:0000256" key="5">
    <source>
        <dbReference type="SAM" id="MobiDB-lite"/>
    </source>
</evidence>
<dbReference type="Gene3D" id="3.50.50.60">
    <property type="entry name" value="FAD/NAD(P)-binding domain"/>
    <property type="match status" value="1"/>
</dbReference>
<dbReference type="InterPro" id="IPR019546">
    <property type="entry name" value="TAT_signal_bac_arc"/>
</dbReference>
<evidence type="ECO:0000313" key="8">
    <source>
        <dbReference type="Proteomes" id="UP000312594"/>
    </source>
</evidence>
<comment type="caution">
    <text evidence="7">The sequence shown here is derived from an EMBL/GenBank/DDBJ whole genome shotgun (WGS) entry which is preliminary data.</text>
</comment>
<evidence type="ECO:0000256" key="2">
    <source>
        <dbReference type="ARBA" id="ARBA00022630"/>
    </source>
</evidence>